<organism evidence="1 2">
    <name type="scientific">Rubellicoccus peritrichatus</name>
    <dbReference type="NCBI Taxonomy" id="3080537"/>
    <lineage>
        <taxon>Bacteria</taxon>
        <taxon>Pseudomonadati</taxon>
        <taxon>Verrucomicrobiota</taxon>
        <taxon>Opitutia</taxon>
        <taxon>Puniceicoccales</taxon>
        <taxon>Cerasicoccaceae</taxon>
        <taxon>Rubellicoccus</taxon>
    </lineage>
</organism>
<proteinExistence type="predicted"/>
<gene>
    <name evidence="1" type="ORF">RZN69_08860</name>
</gene>
<dbReference type="AlphaFoldDB" id="A0AAQ3QX09"/>
<name>A0AAQ3QX09_9BACT</name>
<accession>A0AAQ3QX09</accession>
<dbReference type="EMBL" id="CP136920">
    <property type="protein sequence ID" value="WOO43203.1"/>
    <property type="molecule type" value="Genomic_DNA"/>
</dbReference>
<keyword evidence="2" id="KW-1185">Reference proteome</keyword>
<sequence>MTEYSKLPAVSYQVANRRQDVRMLSLGFRKGDSLSLCYTDLQTIYSQEGQITLNFHNVLVRVTVEIWKKFIERLLRIVWFR</sequence>
<dbReference type="RefSeq" id="WP_317835745.1">
    <property type="nucleotide sequence ID" value="NZ_CP136920.1"/>
</dbReference>
<evidence type="ECO:0000313" key="2">
    <source>
        <dbReference type="Proteomes" id="UP001304300"/>
    </source>
</evidence>
<evidence type="ECO:0000313" key="1">
    <source>
        <dbReference type="EMBL" id="WOO43203.1"/>
    </source>
</evidence>
<dbReference type="KEGG" id="puo:RZN69_08860"/>
<dbReference type="Proteomes" id="UP001304300">
    <property type="component" value="Chromosome"/>
</dbReference>
<protein>
    <submittedName>
        <fullName evidence="1">Uncharacterized protein</fullName>
    </submittedName>
</protein>
<reference evidence="1 2" key="1">
    <citation type="submission" date="2023-10" db="EMBL/GenBank/DDBJ databases">
        <title>Rubellicoccus peritrichatus gen. nov., sp. nov., isolated from an algae of coral reef tank.</title>
        <authorList>
            <person name="Luo J."/>
        </authorList>
    </citation>
    <scope>NUCLEOTIDE SEQUENCE [LARGE SCALE GENOMIC DNA]</scope>
    <source>
        <strain evidence="1 2">CR14</strain>
    </source>
</reference>